<feature type="transmembrane region" description="Helical" evidence="1">
    <location>
        <begin position="48"/>
        <end position="66"/>
    </location>
</feature>
<evidence type="ECO:0000256" key="1">
    <source>
        <dbReference type="SAM" id="Phobius"/>
    </source>
</evidence>
<protein>
    <submittedName>
        <fullName evidence="2">Uncharacterized protein</fullName>
    </submittedName>
</protein>
<sequence>MPAFYYAASNGTFLAVFVSGRETTCKFLYMNLFKLQRERTHMTKQSKWLMRGVILLLILTIIWMLYQTSFILQPVVIIIRAIALPFIVAGVGFYLLRPIIRWAEQKGIKRLYSNTIMYIVTHAC</sequence>
<dbReference type="EMBL" id="AWSJ01000268">
    <property type="protein sequence ID" value="ERI07526.1"/>
    <property type="molecule type" value="Genomic_DNA"/>
</dbReference>
<comment type="caution">
    <text evidence="2">The sequence shown here is derived from an EMBL/GenBank/DDBJ whole genome shotgun (WGS) entry which is preliminary data.</text>
</comment>
<proteinExistence type="predicted"/>
<name>U1Y9M3_ANEAE</name>
<reference evidence="2 3" key="1">
    <citation type="submission" date="2013-08" db="EMBL/GenBank/DDBJ databases">
        <authorList>
            <person name="Weinstock G."/>
            <person name="Sodergren E."/>
            <person name="Wylie T."/>
            <person name="Fulton L."/>
            <person name="Fulton R."/>
            <person name="Fronick C."/>
            <person name="O'Laughlin M."/>
            <person name="Godfrey J."/>
            <person name="Miner T."/>
            <person name="Herter B."/>
            <person name="Appelbaum E."/>
            <person name="Cordes M."/>
            <person name="Lek S."/>
            <person name="Wollam A."/>
            <person name="Pepin K.H."/>
            <person name="Palsikar V.B."/>
            <person name="Mitreva M."/>
            <person name="Wilson R.K."/>
        </authorList>
    </citation>
    <scope>NUCLEOTIDE SEQUENCE [LARGE SCALE GENOMIC DNA]</scope>
    <source>
        <strain evidence="2 3">ATCC 12856</strain>
    </source>
</reference>
<keyword evidence="1" id="KW-0472">Membrane</keyword>
<organism evidence="2 3">
    <name type="scientific">Aneurinibacillus aneurinilyticus ATCC 12856</name>
    <dbReference type="NCBI Taxonomy" id="649747"/>
    <lineage>
        <taxon>Bacteria</taxon>
        <taxon>Bacillati</taxon>
        <taxon>Bacillota</taxon>
        <taxon>Bacilli</taxon>
        <taxon>Bacillales</taxon>
        <taxon>Paenibacillaceae</taxon>
        <taxon>Aneurinibacillus group</taxon>
        <taxon>Aneurinibacillus</taxon>
    </lineage>
</organism>
<dbReference type="Proteomes" id="UP000016511">
    <property type="component" value="Unassembled WGS sequence"/>
</dbReference>
<gene>
    <name evidence="2" type="ORF">HMPREF0083_04398</name>
</gene>
<keyword evidence="1" id="KW-0812">Transmembrane</keyword>
<evidence type="ECO:0000313" key="2">
    <source>
        <dbReference type="EMBL" id="ERI07526.1"/>
    </source>
</evidence>
<keyword evidence="3" id="KW-1185">Reference proteome</keyword>
<dbReference type="HOGENOM" id="CLU_1999146_0_0_9"/>
<evidence type="ECO:0000313" key="3">
    <source>
        <dbReference type="Proteomes" id="UP000016511"/>
    </source>
</evidence>
<dbReference type="PATRIC" id="fig|649747.3.peg.3978"/>
<keyword evidence="1" id="KW-1133">Transmembrane helix</keyword>
<accession>U1Y9M3</accession>
<dbReference type="STRING" id="649747.HMPREF0083_04398"/>
<feature type="transmembrane region" description="Helical" evidence="1">
    <location>
        <begin position="72"/>
        <end position="96"/>
    </location>
</feature>
<dbReference type="AlphaFoldDB" id="U1Y9M3"/>